<evidence type="ECO:0000256" key="2">
    <source>
        <dbReference type="ARBA" id="ARBA00022801"/>
    </source>
</evidence>
<dbReference type="Pfam" id="PF01301">
    <property type="entry name" value="Glyco_hydro_35"/>
    <property type="match status" value="3"/>
</dbReference>
<feature type="domain" description="Glycoside hydrolase 35 catalytic" evidence="6">
    <location>
        <begin position="192"/>
        <end position="399"/>
    </location>
</feature>
<keyword evidence="2 4" id="KW-0378">Hydrolase</keyword>
<feature type="domain" description="Glycoside hydrolase 35 catalytic" evidence="6">
    <location>
        <begin position="693"/>
        <end position="953"/>
    </location>
</feature>
<evidence type="ECO:0000259" key="8">
    <source>
        <dbReference type="Pfam" id="PF21467"/>
    </source>
</evidence>
<dbReference type="PROSITE" id="PS01182">
    <property type="entry name" value="GLYCOSYL_HYDROL_F35"/>
    <property type="match status" value="2"/>
</dbReference>
<gene>
    <name evidence="9" type="ORF">CALMAC_LOCUS13086</name>
</gene>
<evidence type="ECO:0000256" key="5">
    <source>
        <dbReference type="RuleBase" id="RU003679"/>
    </source>
</evidence>
<comment type="similarity">
    <text evidence="1 5">Belongs to the glycosyl hydrolase 35 family.</text>
</comment>
<evidence type="ECO:0000256" key="3">
    <source>
        <dbReference type="ARBA" id="ARBA00023295"/>
    </source>
</evidence>
<dbReference type="SUPFAM" id="SSF49785">
    <property type="entry name" value="Galactose-binding domain-like"/>
    <property type="match status" value="2"/>
</dbReference>
<feature type="non-terminal residue" evidence="9">
    <location>
        <position position="1241"/>
    </location>
</feature>
<dbReference type="FunFam" id="2.60.120.260:FF:000049">
    <property type="entry name" value="Beta-galactosidase"/>
    <property type="match status" value="2"/>
</dbReference>
<sequence length="1241" mass="142797">MSLITSELPTLYEHYTAGGIHTGLNADKPYFTLNGKNISIYSGAVHYFRVPKQYWRDRLRKLRAAVDTYIPWNLHEPQAYSFDFGQGGSDWEDFLDVREFLSIAKEEDLFAIVRPGPYICAEWEFGGLPSWLLREAGIKFRTSDAVFMKYVRRYTALENVSRNTYMTLSNKENQKPSEELHQQFLDDGNYKATLYFSVLLPILAMLQFTKGGPIVALQIENEYASTYQPGTFTPDKKYMKQLRQILIDHGIVELIITSDAAGYGTRGSLPGLVFQTVNFGSDPDHQFDLLKAFQPNRPIMAMEFWTGWFDHWSEIHFLRNDSDFRDNLERILRYPASVNMYMFTGGTSFGFMNGANLDNELDDNSGYEPDTTSYDYDPPLAENGDYTGKYQMVKELLKKYNPIETRLPETPHLAPRVAYKSQTIQGQLTLDEIIYRIPDRLYTSHLKPMEYLPINNMSGQSYGYIIYRHKLYDLPRSSKLTIGGRVRDTVVVTLNDHLISRPLDVVSDLDGFGFWRTVNSTLDLGSDAHTYAVMDLMVENWGRVGYGKRNQFYQFKGLWSTDVYVNREKLQDWEIFPLEFKRSWTQSLTGWHTPFKSTGPALYKTDIFIDDPRDTYLDMQSWCKGIVIVNSFVLGRYSKIGPQQTLYLPGPFLRKGRNDIFVFEHYRAAGSISFADSPVFKTRTTEEKGLRVSNRFIKTAQEEDLFVLVRPGPFICAEWEFGGLPSWLLREEGIKVRTSDPKYMKYVQRYFNALLGILAALQFTKGGPIIGFQVENEYGATSSNNPPFSPDTKYLEEIRFLMLTNNITELLFTSDSPLSSGNSGTLPTLFQTANFDKEPERNFDKLKELQKDKPSMAMEYWSGWFMHWTEAPYQGTVEGFRDHYERILKYPASVNLYMFHGGTSCGFMNGANMDSAVQATYKPDISGYDYDAPLTENGAYGKKYEVVKQLLEKYNPIKTKVPDMPPEIEPVAYPEVKIKHFIGYENLLSQLPHKIESEKLISMENLPINNGSGQSYGYIVYRKKNVKLTAKSILKISGYIHDTIQVYVNGKLLNKNVVDTSGFGFWKLNDSSIVLEEPIEDATVDLVVCNMGRNNYGHLDTFHQFKGIWNSIFLNDQEIINWEIYPIEFRKAWTEKLENWMEFDATASSRFGMGLYKAELDLKETEDTFVDMSKWQKGVVIVNNFVLGRYWKVGPQQTLYLPAPLLKTGKNEIIVFEELHPEGKIAFSSEPLNFNNFTNIV</sequence>
<dbReference type="PRINTS" id="PR00742">
    <property type="entry name" value="GLHYDRLASE35"/>
</dbReference>
<evidence type="ECO:0000256" key="4">
    <source>
        <dbReference type="RuleBase" id="RU000675"/>
    </source>
</evidence>
<dbReference type="PANTHER" id="PTHR23421">
    <property type="entry name" value="BETA-GALACTOSIDASE RELATED"/>
    <property type="match status" value="1"/>
</dbReference>
<accession>A0A653CZ57</accession>
<feature type="domain" description="Glycoside hydrolase 35 catalytic" evidence="6">
    <location>
        <begin position="31"/>
        <end position="156"/>
    </location>
</feature>
<keyword evidence="10" id="KW-1185">Reference proteome</keyword>
<dbReference type="EMBL" id="CAACVG010009420">
    <property type="protein sequence ID" value="VEN53201.1"/>
    <property type="molecule type" value="Genomic_DNA"/>
</dbReference>
<organism evidence="9 10">
    <name type="scientific">Callosobruchus maculatus</name>
    <name type="common">Southern cowpea weevil</name>
    <name type="synonym">Pulse bruchid</name>
    <dbReference type="NCBI Taxonomy" id="64391"/>
    <lineage>
        <taxon>Eukaryota</taxon>
        <taxon>Metazoa</taxon>
        <taxon>Ecdysozoa</taxon>
        <taxon>Arthropoda</taxon>
        <taxon>Hexapoda</taxon>
        <taxon>Insecta</taxon>
        <taxon>Pterygota</taxon>
        <taxon>Neoptera</taxon>
        <taxon>Endopterygota</taxon>
        <taxon>Coleoptera</taxon>
        <taxon>Polyphaga</taxon>
        <taxon>Cucujiformia</taxon>
        <taxon>Chrysomeloidea</taxon>
        <taxon>Chrysomelidae</taxon>
        <taxon>Bruchinae</taxon>
        <taxon>Bruchini</taxon>
        <taxon>Callosobruchus</taxon>
    </lineage>
</organism>
<dbReference type="GO" id="GO:0004565">
    <property type="term" value="F:beta-galactosidase activity"/>
    <property type="evidence" value="ECO:0007669"/>
    <property type="project" value="UniProtKB-EC"/>
</dbReference>
<dbReference type="Proteomes" id="UP000410492">
    <property type="component" value="Unassembled WGS sequence"/>
</dbReference>
<dbReference type="InterPro" id="IPR008979">
    <property type="entry name" value="Galactose-bd-like_sf"/>
</dbReference>
<feature type="domain" description="Beta-galactosidase galactose-binding" evidence="8">
    <location>
        <begin position="1155"/>
        <end position="1211"/>
    </location>
</feature>
<dbReference type="Pfam" id="PF21467">
    <property type="entry name" value="BetaGal_gal-bd"/>
    <property type="match status" value="2"/>
</dbReference>
<dbReference type="Gene3D" id="3.20.20.80">
    <property type="entry name" value="Glycosidases"/>
    <property type="match status" value="2"/>
</dbReference>
<dbReference type="EC" id="3.2.1.23" evidence="4"/>
<evidence type="ECO:0000313" key="9">
    <source>
        <dbReference type="EMBL" id="VEN53201.1"/>
    </source>
</evidence>
<feature type="domain" description="Beta-galactosidase 1-like first all-beta" evidence="7">
    <location>
        <begin position="1013"/>
        <end position="1128"/>
    </location>
</feature>
<dbReference type="InterPro" id="IPR019801">
    <property type="entry name" value="Glyco_hydro_35_CS"/>
</dbReference>
<dbReference type="Gene3D" id="2.60.120.260">
    <property type="entry name" value="Galactose-binding domain-like"/>
    <property type="match status" value="4"/>
</dbReference>
<dbReference type="GO" id="GO:0005975">
    <property type="term" value="P:carbohydrate metabolic process"/>
    <property type="evidence" value="ECO:0007669"/>
    <property type="project" value="InterPro"/>
</dbReference>
<feature type="domain" description="Beta-galactosidase 1-like first all-beta" evidence="7">
    <location>
        <begin position="459"/>
        <end position="579"/>
    </location>
</feature>
<keyword evidence="3 4" id="KW-0326">Glycosidase</keyword>
<dbReference type="InterPro" id="IPR048913">
    <property type="entry name" value="BetaGal_gal-bd"/>
</dbReference>
<dbReference type="SUPFAM" id="SSF51445">
    <property type="entry name" value="(Trans)glycosidases"/>
    <property type="match status" value="2"/>
</dbReference>
<proteinExistence type="inferred from homology"/>
<dbReference type="InterPro" id="IPR017853">
    <property type="entry name" value="GH"/>
</dbReference>
<evidence type="ECO:0000259" key="7">
    <source>
        <dbReference type="Pfam" id="PF21317"/>
    </source>
</evidence>
<evidence type="ECO:0000259" key="6">
    <source>
        <dbReference type="Pfam" id="PF01301"/>
    </source>
</evidence>
<reference evidence="9 10" key="1">
    <citation type="submission" date="2019-01" db="EMBL/GenBank/DDBJ databases">
        <authorList>
            <person name="Sayadi A."/>
        </authorList>
    </citation>
    <scope>NUCLEOTIDE SEQUENCE [LARGE SCALE GENOMIC DNA]</scope>
</reference>
<name>A0A653CZ57_CALMS</name>
<feature type="domain" description="Beta-galactosidase galactose-binding" evidence="8">
    <location>
        <begin position="600"/>
        <end position="658"/>
    </location>
</feature>
<dbReference type="AlphaFoldDB" id="A0A653CZ57"/>
<dbReference type="InterPro" id="IPR001944">
    <property type="entry name" value="Glycoside_Hdrlase_35"/>
</dbReference>
<dbReference type="InterPro" id="IPR031330">
    <property type="entry name" value="Gly_Hdrlase_35_cat"/>
</dbReference>
<dbReference type="Pfam" id="PF21317">
    <property type="entry name" value="BetaGal_ABD_1"/>
    <property type="match status" value="2"/>
</dbReference>
<dbReference type="OrthoDB" id="1657402at2759"/>
<comment type="catalytic activity">
    <reaction evidence="4">
        <text>Hydrolysis of terminal non-reducing beta-D-galactose residues in beta-D-galactosides.</text>
        <dbReference type="EC" id="3.2.1.23"/>
    </reaction>
</comment>
<protein>
    <recommendedName>
        <fullName evidence="4">Beta-galactosidase</fullName>
        <ecNumber evidence="4">3.2.1.23</ecNumber>
    </recommendedName>
</protein>
<evidence type="ECO:0000256" key="1">
    <source>
        <dbReference type="ARBA" id="ARBA00009809"/>
    </source>
</evidence>
<dbReference type="InterPro" id="IPR048912">
    <property type="entry name" value="BetaGal1-like_ABD1"/>
</dbReference>
<evidence type="ECO:0000313" key="10">
    <source>
        <dbReference type="Proteomes" id="UP000410492"/>
    </source>
</evidence>